<protein>
    <submittedName>
        <fullName evidence="4">FecR domain-containing protein</fullName>
    </submittedName>
</protein>
<dbReference type="InterPro" id="IPR006860">
    <property type="entry name" value="FecR"/>
</dbReference>
<dbReference type="Gene3D" id="2.60.40.10">
    <property type="entry name" value="Immunoglobulins"/>
    <property type="match status" value="1"/>
</dbReference>
<dbReference type="PIRSF" id="PIRSF029644">
    <property type="entry name" value="UCP029644"/>
    <property type="match status" value="1"/>
</dbReference>
<name>A0ABU8XFE2_9BURK</name>
<dbReference type="Proteomes" id="UP001367030">
    <property type="component" value="Unassembled WGS sequence"/>
</dbReference>
<dbReference type="PROSITE" id="PS51782">
    <property type="entry name" value="LYSM"/>
    <property type="match status" value="1"/>
</dbReference>
<dbReference type="InterPro" id="IPR018392">
    <property type="entry name" value="LysM"/>
</dbReference>
<sequence>MSSPGWSRAAAAFVLTTALGGTGAWAAPASFVQHRVIAGETLASIGERYLRTPTLWRDLQALNNIADPQKLVPGSIVKLPRRMVRPAGLAVAQVEFVQGVATGTMPAGKEAAAAPTPLAAGDALTEGTKLTVPDDGYLRLKLADGSVVRVLADSDVELKRLRGKRPGASYQSVIEVHKGKVESEVAPQPRGRTFEVQAPGAVASVRGTRFDVAIGHEGQMCAAVTEGTVLMKPRKARKNGKTAMVAAGQGAVFDGKGQLNSRQSLPDAPDLSAMPRDFEDPNTLAMAMAPLTITGSGYEVRIARDKRLHEVVRNGVFKTEKVKFAPLEDGDYTIGVRTINPDGLAGPESQRAIRVHANPVPPLYQSPAPGGRVTSEAGQLVCSEVAGAGGVLFEVASDPGFRNVRLHDVRSGDCRIGIGGLPPGNYWWRVASLPKSGGEAQRGPFAAGQPFTVAVAPTTGAVDIDDSGESPTLRWQAGAGDKFRGQLARDEAFTQLVADVELTSPAWTLSGQPRGQYFVRLQARDAEGLAGPFSPARKVRIGAVVRNGAGGGLVTSDGAPIERP</sequence>
<dbReference type="InterPro" id="IPR036779">
    <property type="entry name" value="LysM_dom_sf"/>
</dbReference>
<dbReference type="InterPro" id="IPR012373">
    <property type="entry name" value="Ferrdict_sens_TM"/>
</dbReference>
<dbReference type="InterPro" id="IPR016930">
    <property type="entry name" value="UCP029644"/>
</dbReference>
<dbReference type="InterPro" id="IPR013783">
    <property type="entry name" value="Ig-like_fold"/>
</dbReference>
<accession>A0ABU8XFE2</accession>
<evidence type="ECO:0000256" key="2">
    <source>
        <dbReference type="SAM" id="SignalP"/>
    </source>
</evidence>
<feature type="domain" description="LysM" evidence="3">
    <location>
        <begin position="32"/>
        <end position="79"/>
    </location>
</feature>
<proteinExistence type="predicted"/>
<dbReference type="PANTHER" id="PTHR30273:SF2">
    <property type="entry name" value="PROTEIN FECR"/>
    <property type="match status" value="1"/>
</dbReference>
<evidence type="ECO:0000313" key="5">
    <source>
        <dbReference type="Proteomes" id="UP001367030"/>
    </source>
</evidence>
<evidence type="ECO:0000259" key="3">
    <source>
        <dbReference type="PROSITE" id="PS51782"/>
    </source>
</evidence>
<dbReference type="SUPFAM" id="SSF54106">
    <property type="entry name" value="LysM domain"/>
    <property type="match status" value="1"/>
</dbReference>
<dbReference type="Pfam" id="PF04773">
    <property type="entry name" value="FecR"/>
    <property type="match status" value="1"/>
</dbReference>
<evidence type="ECO:0000313" key="4">
    <source>
        <dbReference type="EMBL" id="MEJ8857734.1"/>
    </source>
</evidence>
<gene>
    <name evidence="4" type="ORF">WKW79_24395</name>
</gene>
<dbReference type="SMART" id="SM00257">
    <property type="entry name" value="LysM"/>
    <property type="match status" value="1"/>
</dbReference>
<comment type="caution">
    <text evidence="4">The sequence shown here is derived from an EMBL/GenBank/DDBJ whole genome shotgun (WGS) entry which is preliminary data.</text>
</comment>
<evidence type="ECO:0000256" key="1">
    <source>
        <dbReference type="SAM" id="MobiDB-lite"/>
    </source>
</evidence>
<dbReference type="Gene3D" id="3.10.350.10">
    <property type="entry name" value="LysM domain"/>
    <property type="match status" value="1"/>
</dbReference>
<feature type="chain" id="PRO_5045058728" evidence="2">
    <location>
        <begin position="27"/>
        <end position="564"/>
    </location>
</feature>
<feature type="region of interest" description="Disordered" evidence="1">
    <location>
        <begin position="255"/>
        <end position="276"/>
    </location>
</feature>
<dbReference type="PANTHER" id="PTHR30273">
    <property type="entry name" value="PERIPLASMIC SIGNAL SENSOR AND SIGMA FACTOR ACTIVATOR FECR-RELATED"/>
    <property type="match status" value="1"/>
</dbReference>
<dbReference type="CDD" id="cd00118">
    <property type="entry name" value="LysM"/>
    <property type="match status" value="1"/>
</dbReference>
<dbReference type="RefSeq" id="WP_340337805.1">
    <property type="nucleotide sequence ID" value="NZ_JBBKZS010000012.1"/>
</dbReference>
<dbReference type="EMBL" id="JBBKZS010000012">
    <property type="protein sequence ID" value="MEJ8857734.1"/>
    <property type="molecule type" value="Genomic_DNA"/>
</dbReference>
<dbReference type="Pfam" id="PF01476">
    <property type="entry name" value="LysM"/>
    <property type="match status" value="1"/>
</dbReference>
<keyword evidence="2" id="KW-0732">Signal</keyword>
<keyword evidence="5" id="KW-1185">Reference proteome</keyword>
<organism evidence="4 5">
    <name type="scientific">Variovorax robiniae</name>
    <dbReference type="NCBI Taxonomy" id="1836199"/>
    <lineage>
        <taxon>Bacteria</taxon>
        <taxon>Pseudomonadati</taxon>
        <taxon>Pseudomonadota</taxon>
        <taxon>Betaproteobacteria</taxon>
        <taxon>Burkholderiales</taxon>
        <taxon>Comamonadaceae</taxon>
        <taxon>Variovorax</taxon>
    </lineage>
</organism>
<feature type="signal peptide" evidence="2">
    <location>
        <begin position="1"/>
        <end position="26"/>
    </location>
</feature>
<reference evidence="4 5" key="1">
    <citation type="submission" date="2024-03" db="EMBL/GenBank/DDBJ databases">
        <title>Novel species of the genus Variovorax.</title>
        <authorList>
            <person name="Liu Q."/>
            <person name="Xin Y.-H."/>
        </authorList>
    </citation>
    <scope>NUCLEOTIDE SEQUENCE [LARGE SCALE GENOMIC DNA]</scope>
    <source>
        <strain evidence="4 5">KACC 18901</strain>
    </source>
</reference>
<dbReference type="Gene3D" id="2.60.120.1440">
    <property type="match status" value="1"/>
</dbReference>